<dbReference type="Pfam" id="PF00005">
    <property type="entry name" value="ABC_tran"/>
    <property type="match status" value="2"/>
</dbReference>
<dbReference type="InterPro" id="IPR050173">
    <property type="entry name" value="ABC_transporter_C-like"/>
</dbReference>
<keyword evidence="5" id="KW-0547">Nucleotide-binding</keyword>
<dbReference type="SUPFAM" id="SSF52540">
    <property type="entry name" value="P-loop containing nucleoside triphosphate hydrolases"/>
    <property type="match status" value="2"/>
</dbReference>
<comment type="similarity">
    <text evidence="2">Belongs to the ABC transporter superfamily. ABCC family. Conjugate transporter (TC 3.A.1.208) subfamily.</text>
</comment>
<feature type="transmembrane region" description="Helical" evidence="10">
    <location>
        <begin position="721"/>
        <end position="740"/>
    </location>
</feature>
<dbReference type="InterPro" id="IPR003439">
    <property type="entry name" value="ABC_transporter-like_ATP-bd"/>
</dbReference>
<dbReference type="Gene3D" id="3.40.50.300">
    <property type="entry name" value="P-loop containing nucleotide triphosphate hydrolases"/>
    <property type="match status" value="2"/>
</dbReference>
<evidence type="ECO:0000256" key="3">
    <source>
        <dbReference type="ARBA" id="ARBA00022448"/>
    </source>
</evidence>
<protein>
    <submittedName>
        <fullName evidence="11">Multidrug resistance-associated protein lethal(2)03659</fullName>
    </submittedName>
</protein>
<dbReference type="SMART" id="SM00382">
    <property type="entry name" value="AAA"/>
    <property type="match status" value="2"/>
</dbReference>
<accession>A0A0P5ZU14</accession>
<feature type="transmembrane region" description="Helical" evidence="10">
    <location>
        <begin position="139"/>
        <end position="162"/>
    </location>
</feature>
<evidence type="ECO:0000313" key="11">
    <source>
        <dbReference type="EMBL" id="JAJ21487.1"/>
    </source>
</evidence>
<feature type="transmembrane region" description="Helical" evidence="10">
    <location>
        <begin position="804"/>
        <end position="823"/>
    </location>
</feature>
<evidence type="ECO:0000256" key="9">
    <source>
        <dbReference type="SAM" id="MobiDB-lite"/>
    </source>
</evidence>
<feature type="transmembrane region" description="Helical" evidence="10">
    <location>
        <begin position="326"/>
        <end position="346"/>
    </location>
</feature>
<evidence type="ECO:0000256" key="8">
    <source>
        <dbReference type="ARBA" id="ARBA00023136"/>
    </source>
</evidence>
<dbReference type="InterPro" id="IPR011527">
    <property type="entry name" value="ABC1_TM_dom"/>
</dbReference>
<dbReference type="GO" id="GO:0016020">
    <property type="term" value="C:membrane"/>
    <property type="evidence" value="ECO:0007669"/>
    <property type="project" value="UniProtKB-SubCell"/>
</dbReference>
<evidence type="ECO:0000256" key="6">
    <source>
        <dbReference type="ARBA" id="ARBA00022840"/>
    </source>
</evidence>
<dbReference type="GO" id="GO:0005524">
    <property type="term" value="F:ATP binding"/>
    <property type="evidence" value="ECO:0007669"/>
    <property type="project" value="UniProtKB-KW"/>
</dbReference>
<feature type="transmembrane region" description="Helical" evidence="10">
    <location>
        <begin position="989"/>
        <end position="1010"/>
    </location>
</feature>
<keyword evidence="7 10" id="KW-1133">Transmembrane helix</keyword>
<feature type="transmembrane region" description="Helical" evidence="10">
    <location>
        <begin position="366"/>
        <end position="386"/>
    </location>
</feature>
<evidence type="ECO:0000256" key="1">
    <source>
        <dbReference type="ARBA" id="ARBA00004141"/>
    </source>
</evidence>
<dbReference type="GO" id="GO:0016887">
    <property type="term" value="F:ATP hydrolysis activity"/>
    <property type="evidence" value="ECO:0007669"/>
    <property type="project" value="InterPro"/>
</dbReference>
<evidence type="ECO:0000256" key="4">
    <source>
        <dbReference type="ARBA" id="ARBA00022692"/>
    </source>
</evidence>
<dbReference type="FunFam" id="3.40.50.300:FF:000163">
    <property type="entry name" value="Multidrug resistance-associated protein member 4"/>
    <property type="match status" value="1"/>
</dbReference>
<proteinExistence type="inferred from homology"/>
<dbReference type="EMBL" id="GDIP01201915">
    <property type="protein sequence ID" value="JAJ21487.1"/>
    <property type="molecule type" value="Transcribed_RNA"/>
</dbReference>
<feature type="transmembrane region" description="Helical" evidence="10">
    <location>
        <begin position="902"/>
        <end position="921"/>
    </location>
</feature>
<dbReference type="CDD" id="cd18593">
    <property type="entry name" value="ABC_6TM_MRP4_D1_like"/>
    <property type="match status" value="1"/>
</dbReference>
<keyword evidence="4 10" id="KW-0812">Transmembrane</keyword>
<dbReference type="PANTHER" id="PTHR24223">
    <property type="entry name" value="ATP-BINDING CASSETTE SUB-FAMILY C"/>
    <property type="match status" value="1"/>
</dbReference>
<dbReference type="OrthoDB" id="6500128at2759"/>
<evidence type="ECO:0000256" key="10">
    <source>
        <dbReference type="SAM" id="Phobius"/>
    </source>
</evidence>
<dbReference type="PROSITE" id="PS00211">
    <property type="entry name" value="ABC_TRANSPORTER_1"/>
    <property type="match status" value="2"/>
</dbReference>
<name>A0A0P5ZU14_9CRUS</name>
<dbReference type="PROSITE" id="PS50929">
    <property type="entry name" value="ABC_TM1F"/>
    <property type="match status" value="2"/>
</dbReference>
<dbReference type="PROSITE" id="PS50893">
    <property type="entry name" value="ABC_TRANSPORTER_2"/>
    <property type="match status" value="2"/>
</dbReference>
<evidence type="ECO:0000256" key="2">
    <source>
        <dbReference type="ARBA" id="ARBA00009726"/>
    </source>
</evidence>
<dbReference type="InterPro" id="IPR027417">
    <property type="entry name" value="P-loop_NTPase"/>
</dbReference>
<dbReference type="SUPFAM" id="SSF90123">
    <property type="entry name" value="ABC transporter transmembrane region"/>
    <property type="match status" value="2"/>
</dbReference>
<comment type="subcellular location">
    <subcellularLocation>
        <location evidence="1">Membrane</location>
        <topology evidence="1">Multi-pass membrane protein</topology>
    </subcellularLocation>
</comment>
<dbReference type="InterPro" id="IPR036640">
    <property type="entry name" value="ABC1_TM_sf"/>
</dbReference>
<feature type="region of interest" description="Disordered" evidence="9">
    <location>
        <begin position="682"/>
        <end position="705"/>
    </location>
</feature>
<keyword evidence="3" id="KW-0813">Transport</keyword>
<reference evidence="11" key="2">
    <citation type="submission" date="2015-10" db="EMBL/GenBank/DDBJ databases">
        <authorList>
            <person name="Gilbert D.G."/>
        </authorList>
    </citation>
    <scope>NUCLEOTIDE SEQUENCE</scope>
</reference>
<dbReference type="InterPro" id="IPR017871">
    <property type="entry name" value="ABC_transporter-like_CS"/>
</dbReference>
<evidence type="ECO:0000256" key="5">
    <source>
        <dbReference type="ARBA" id="ARBA00022741"/>
    </source>
</evidence>
<dbReference type="CDD" id="cd03250">
    <property type="entry name" value="ABCC_MRP_domain1"/>
    <property type="match status" value="1"/>
</dbReference>
<evidence type="ECO:0000256" key="7">
    <source>
        <dbReference type="ARBA" id="ARBA00022989"/>
    </source>
</evidence>
<feature type="compositionally biased region" description="Basic and acidic residues" evidence="9">
    <location>
        <begin position="687"/>
        <end position="703"/>
    </location>
</feature>
<feature type="transmembrane region" description="Helical" evidence="10">
    <location>
        <begin position="89"/>
        <end position="107"/>
    </location>
</feature>
<dbReference type="PANTHER" id="PTHR24223:SF456">
    <property type="entry name" value="MULTIDRUG RESISTANCE-ASSOCIATED PROTEIN LETHAL(2)03659"/>
    <property type="match status" value="1"/>
</dbReference>
<dbReference type="CDD" id="cd03244">
    <property type="entry name" value="ABCC_MRP_domain2"/>
    <property type="match status" value="1"/>
</dbReference>
<dbReference type="InterPro" id="IPR030240">
    <property type="entry name" value="ABCC4_TMD1"/>
</dbReference>
<sequence>MEVNKNKMPKPNPRLNSNFLSVLIFWWVNPFMGVGAKKDLEVTDLYDVMPGDNSEELGLKLQREWHNQIAKCKKDGNKRKKIKPSLTKALVRTFGLKFLLVGFLAFLEECVFKIGQPLCLGQLVHYFGSENETISTTEAYLYATGLVLGSVLYTMTHHPYFFACQHTGMRIRVAACSLVYKKCLLLSQKALGQTTIGQMVNIMSNDVNRYDFSVIFLHYLWVGPLQTIISMVILLHVIGPSCLVGLAVLILFVPLQSWMGKVFSKLRLETAKRTDERIRTMNEIISAMRVIKMYTWEKPFAKLISKCRRKEINVIKRTNHFRALNMSLFFTSSKLIIFLTFLVFIFTGNHLTAEKVFVTVSLFNNIRLIMTLFFPGAITMAAEARVSTKRIENFLLLDEIEKNAQAKVHPALSDCLVELNQLTVKWPAAGEKEDNTLTNISFTIRPGQVFAIVGQVGSGKSSLLNVLLGELSPSTGTCRVAGKIAYASQESWIFSGTVRQNILCGLEYDLKRYKKVIKACALDKDFSLFPNGDQTAVGERGVSLSGGQKARVNLARSLYVDADIYLMDDPLSAVDTHVGRHLFDKAINGYLRDKIRVLVTHQLQYLKDVDQILILKAGRVEAMGSYKEISNSGLDIAKTIEDEEPELEADNLTRSFSECDIDGSISRCGSISNSIRQRVGSVTSRSSVKEKKEEKPTFAEESRSSGSVSPKVYWEYFRSGGSCMSLFTMTVTCIITQVLFSGSDYWLTLWTNAEELRATHSNVTENSTYIPVTENGFFNVTSGTEETAVFSGAWWKNPDTYTGVYVFTILIICVFIFSFIRTIHYFMMCMISSINLHNRMFQSVIRTPLLFFDQNPVGRVLNRFAKDIGSVDEMLPSAFFDVITIALTAVGILFLVGLVNPWLLLPILFLSIVFVNLRQFYLKTARDVKRLEATTRSPVFTHLSSSLIGLTTLRAHRCEVIFQTIFDECQDVHTSAWYMFLSTTRWFGIWLDWICVIYVGCVTYACLALRDSMTGSEAGLAISSAMALTGMFQWGVRQSAEVENQMTSVERVIDYSKLPSEAPLDSAPGKKPPDTWPLSGAIQFDGMSLRYIEADQPVLKSITCLIRANEKIGIVGRTGAGKSSLIAALFRLAEPDGHIIIDGIDSKSIGLHDLRSKIAIIPQDPVLFSGSLRKNLDPFGLHSDDALWNALEGAKLKEMVKDLSAGLEANMTEGGANFSVGQRQLICLARAILRQNRILVLDEATANVDQKTDSLIQLTIRERFRDCTVLTIAHRLNTIMDSDRIMLLDAGYLKEFGEPAILLENPKSMFYSLVEQTGPIVATHLTELAKQAAEQRRSKGTNTADLTMETNGNTIRHQLCPKASQEQGLDESEFETEKLKIKNYNVHSLSVSS</sequence>
<keyword evidence="8 10" id="KW-0472">Membrane</keyword>
<feature type="transmembrane region" description="Helical" evidence="10">
    <location>
        <begin position="878"/>
        <end position="896"/>
    </location>
</feature>
<dbReference type="FunFam" id="3.40.50.300:FF:003213">
    <property type="entry name" value="Multidrug resistance-associated protein lethal(2)03659"/>
    <property type="match status" value="1"/>
</dbReference>
<dbReference type="FunFam" id="1.20.1560.10:FF:000026">
    <property type="entry name" value="Multidrug resistance-associated protein lethal(2)03659"/>
    <property type="match status" value="1"/>
</dbReference>
<dbReference type="Pfam" id="PF00664">
    <property type="entry name" value="ABC_membrane"/>
    <property type="match status" value="2"/>
</dbReference>
<reference evidence="11" key="1">
    <citation type="submission" date="2015-10" db="EMBL/GenBank/DDBJ databases">
        <title>Daphnia magna gene sets from two clonal populations assembled and annotated with EvidentialGene.</title>
        <authorList>
            <person name="Gilbert D."/>
            <person name="Podicheti R."/>
            <person name="Orsini L."/>
            <person name="Colbourne J."/>
            <person name="Pfrender M."/>
        </authorList>
    </citation>
    <scope>NUCLEOTIDE SEQUENCE</scope>
</reference>
<dbReference type="GO" id="GO:0140359">
    <property type="term" value="F:ABC-type transporter activity"/>
    <property type="evidence" value="ECO:0007669"/>
    <property type="project" value="InterPro"/>
</dbReference>
<feature type="transmembrane region" description="Helical" evidence="10">
    <location>
        <begin position="244"/>
        <end position="263"/>
    </location>
</feature>
<organism evidence="11">
    <name type="scientific">Daphnia magna</name>
    <dbReference type="NCBI Taxonomy" id="35525"/>
    <lineage>
        <taxon>Eukaryota</taxon>
        <taxon>Metazoa</taxon>
        <taxon>Ecdysozoa</taxon>
        <taxon>Arthropoda</taxon>
        <taxon>Crustacea</taxon>
        <taxon>Branchiopoda</taxon>
        <taxon>Diplostraca</taxon>
        <taxon>Cladocera</taxon>
        <taxon>Anomopoda</taxon>
        <taxon>Daphniidae</taxon>
        <taxon>Daphnia</taxon>
    </lineage>
</organism>
<dbReference type="Gene3D" id="1.20.1560.10">
    <property type="entry name" value="ABC transporter type 1, transmembrane domain"/>
    <property type="match status" value="2"/>
</dbReference>
<keyword evidence="6" id="KW-0067">ATP-binding</keyword>
<dbReference type="InterPro" id="IPR003593">
    <property type="entry name" value="AAA+_ATPase"/>
</dbReference>